<dbReference type="Gene3D" id="3.60.10.10">
    <property type="entry name" value="Endonuclease/exonuclease/phosphatase"/>
    <property type="match status" value="1"/>
</dbReference>
<dbReference type="Proteomes" id="UP000005551">
    <property type="component" value="Unassembled WGS sequence"/>
</dbReference>
<dbReference type="AlphaFoldDB" id="I5BQD5"/>
<feature type="domain" description="DUF5017" evidence="2">
    <location>
        <begin position="46"/>
        <end position="132"/>
    </location>
</feature>
<sequence length="420" mass="46807">VRAGNNATANAPFGLQANGFANGTQQTNEQWLISPAFDLSEFDFPLLSFWTRVAFAGPRLELFIAQDFSGDPQTATWIALEDRFATENFWTFSQEIDLSDFKNAPVHLAFRYRSSPEEGAARWTLDDFSLLNSDTPPAPFLNVGIGNVDYTHFGITPEGTVAPKRYSFPVTLSNATEPLRISAAPGFEFSIEGENNFSPILTLSPEQARSTQNIEVRFAPAFAGAFSSVIQFRSGDLEERAGFLTGATIKRKDSFDVVTWNIEWFGSEASGQGPADTQRQLENVKKILEDLDADVYAFQEITSIERFKQLADALPDYRGFISPAVSQVGDFADAQKLTFLYKTTTVDSVPQRVLLRKGGVLKVTWWLSFPARTLLGFLGRLPFLFEVETKNQWRTKTHQSGQHHARSNGGRMSQGLKNRV</sequence>
<feature type="compositionally biased region" description="Basic residues" evidence="1">
    <location>
        <begin position="395"/>
        <end position="406"/>
    </location>
</feature>
<dbReference type="Pfam" id="PF16409">
    <property type="entry name" value="DUF5017"/>
    <property type="match status" value="1"/>
</dbReference>
<dbReference type="RefSeq" id="WP_009057865.1">
    <property type="nucleotide sequence ID" value="NZ_AJYA01000118.1"/>
</dbReference>
<evidence type="ECO:0000259" key="2">
    <source>
        <dbReference type="Pfam" id="PF16409"/>
    </source>
</evidence>
<organism evidence="3 4">
    <name type="scientific">Nitritalea halalkaliphila LW7</name>
    <dbReference type="NCBI Taxonomy" id="1189621"/>
    <lineage>
        <taxon>Bacteria</taxon>
        <taxon>Pseudomonadati</taxon>
        <taxon>Bacteroidota</taxon>
        <taxon>Cytophagia</taxon>
        <taxon>Cytophagales</taxon>
        <taxon>Cyclobacteriaceae</taxon>
        <taxon>Nitritalea</taxon>
    </lineage>
</organism>
<feature type="region of interest" description="Disordered" evidence="1">
    <location>
        <begin position="395"/>
        <end position="420"/>
    </location>
</feature>
<comment type="caution">
    <text evidence="3">The sequence shown here is derived from an EMBL/GenBank/DDBJ whole genome shotgun (WGS) entry which is preliminary data.</text>
</comment>
<evidence type="ECO:0000313" key="4">
    <source>
        <dbReference type="Proteomes" id="UP000005551"/>
    </source>
</evidence>
<evidence type="ECO:0000256" key="1">
    <source>
        <dbReference type="SAM" id="MobiDB-lite"/>
    </source>
</evidence>
<dbReference type="Gene3D" id="2.60.120.200">
    <property type="match status" value="1"/>
</dbReference>
<accession>I5BQD5</accession>
<protein>
    <recommendedName>
        <fullName evidence="2">DUF5017 domain-containing protein</fullName>
    </recommendedName>
</protein>
<dbReference type="InterPro" id="IPR032185">
    <property type="entry name" value="DUF5017"/>
</dbReference>
<dbReference type="NCBIfam" id="NF038128">
    <property type="entry name" value="choice_anch_J"/>
    <property type="match status" value="1"/>
</dbReference>
<dbReference type="SUPFAM" id="SSF56219">
    <property type="entry name" value="DNase I-like"/>
    <property type="match status" value="1"/>
</dbReference>
<dbReference type="InterPro" id="IPR036691">
    <property type="entry name" value="Endo/exonu/phosph_ase_sf"/>
</dbReference>
<feature type="non-terminal residue" evidence="3">
    <location>
        <position position="1"/>
    </location>
</feature>
<evidence type="ECO:0000313" key="3">
    <source>
        <dbReference type="EMBL" id="EIM71787.1"/>
    </source>
</evidence>
<dbReference type="EMBL" id="AJYA01000118">
    <property type="protein sequence ID" value="EIM71787.1"/>
    <property type="molecule type" value="Genomic_DNA"/>
</dbReference>
<keyword evidence="4" id="KW-1185">Reference proteome</keyword>
<gene>
    <name evidence="3" type="ORF">A3SI_20262</name>
</gene>
<reference evidence="3 4" key="1">
    <citation type="submission" date="2012-05" db="EMBL/GenBank/DDBJ databases">
        <title>Genome sequence of Nitritalea halalkaliphila LW7.</title>
        <authorList>
            <person name="Jangir P.K."/>
            <person name="Singh A."/>
            <person name="Shivaji S."/>
            <person name="Sharma R."/>
        </authorList>
    </citation>
    <scope>NUCLEOTIDE SEQUENCE [LARGE SCALE GENOMIC DNA]</scope>
    <source>
        <strain evidence="3 4">LW7</strain>
    </source>
</reference>
<proteinExistence type="predicted"/>
<dbReference type="STRING" id="1189621.A3SI_20262"/>
<name>I5BQD5_9BACT</name>